<dbReference type="EMBL" id="MU154755">
    <property type="protein sequence ID" value="KAF9487712.1"/>
    <property type="molecule type" value="Genomic_DNA"/>
</dbReference>
<evidence type="ECO:0000256" key="1">
    <source>
        <dbReference type="SAM" id="MobiDB-lite"/>
    </source>
</evidence>
<gene>
    <name evidence="2" type="ORF">BDN71DRAFT_1513696</name>
</gene>
<keyword evidence="3" id="KW-1185">Reference proteome</keyword>
<feature type="region of interest" description="Disordered" evidence="1">
    <location>
        <begin position="71"/>
        <end position="95"/>
    </location>
</feature>
<comment type="caution">
    <text evidence="2">The sequence shown here is derived from an EMBL/GenBank/DDBJ whole genome shotgun (WGS) entry which is preliminary data.</text>
</comment>
<dbReference type="AlphaFoldDB" id="A0A9P5ZHW7"/>
<evidence type="ECO:0000313" key="2">
    <source>
        <dbReference type="EMBL" id="KAF9487712.1"/>
    </source>
</evidence>
<reference evidence="2" key="1">
    <citation type="submission" date="2020-11" db="EMBL/GenBank/DDBJ databases">
        <authorList>
            <consortium name="DOE Joint Genome Institute"/>
            <person name="Ahrendt S."/>
            <person name="Riley R."/>
            <person name="Andreopoulos W."/>
            <person name="Labutti K."/>
            <person name="Pangilinan J."/>
            <person name="Ruiz-Duenas F.J."/>
            <person name="Barrasa J.M."/>
            <person name="Sanchez-Garcia M."/>
            <person name="Camarero S."/>
            <person name="Miyauchi S."/>
            <person name="Serrano A."/>
            <person name="Linde D."/>
            <person name="Babiker R."/>
            <person name="Drula E."/>
            <person name="Ayuso-Fernandez I."/>
            <person name="Pacheco R."/>
            <person name="Padilla G."/>
            <person name="Ferreira P."/>
            <person name="Barriuso J."/>
            <person name="Kellner H."/>
            <person name="Castanera R."/>
            <person name="Alfaro M."/>
            <person name="Ramirez L."/>
            <person name="Pisabarro A.G."/>
            <person name="Kuo A."/>
            <person name="Tritt A."/>
            <person name="Lipzen A."/>
            <person name="He G."/>
            <person name="Yan M."/>
            <person name="Ng V."/>
            <person name="Cullen D."/>
            <person name="Martin F."/>
            <person name="Rosso M.-N."/>
            <person name="Henrissat B."/>
            <person name="Hibbett D."/>
            <person name="Martinez A.T."/>
            <person name="Grigoriev I.V."/>
        </authorList>
    </citation>
    <scope>NUCLEOTIDE SEQUENCE</scope>
    <source>
        <strain evidence="2">ATCC 90797</strain>
    </source>
</reference>
<feature type="compositionally biased region" description="Basic and acidic residues" evidence="1">
    <location>
        <begin position="73"/>
        <end position="86"/>
    </location>
</feature>
<evidence type="ECO:0000313" key="3">
    <source>
        <dbReference type="Proteomes" id="UP000807025"/>
    </source>
</evidence>
<name>A0A9P5ZHW7_PLEER</name>
<proteinExistence type="predicted"/>
<feature type="compositionally biased region" description="Pro residues" evidence="1">
    <location>
        <begin position="14"/>
        <end position="25"/>
    </location>
</feature>
<sequence length="122" mass="13648">MASAWDELLSPLSSVPPFPTTPPTTLPSDPIPGGSTKANMEDDDERERMIQELQKRWGKHPDARQCAKRLLKRQSEDQDASPHEQATKGVSKQRCHEAKLMKTELVTQDLPVMSTGWVGIQD</sequence>
<dbReference type="Proteomes" id="UP000807025">
    <property type="component" value="Unassembled WGS sequence"/>
</dbReference>
<accession>A0A9P5ZHW7</accession>
<organism evidence="2 3">
    <name type="scientific">Pleurotus eryngii</name>
    <name type="common">Boletus of the steppes</name>
    <dbReference type="NCBI Taxonomy" id="5323"/>
    <lineage>
        <taxon>Eukaryota</taxon>
        <taxon>Fungi</taxon>
        <taxon>Dikarya</taxon>
        <taxon>Basidiomycota</taxon>
        <taxon>Agaricomycotina</taxon>
        <taxon>Agaricomycetes</taxon>
        <taxon>Agaricomycetidae</taxon>
        <taxon>Agaricales</taxon>
        <taxon>Pleurotineae</taxon>
        <taxon>Pleurotaceae</taxon>
        <taxon>Pleurotus</taxon>
    </lineage>
</organism>
<protein>
    <submittedName>
        <fullName evidence="2">Uncharacterized protein</fullName>
    </submittedName>
</protein>
<feature type="region of interest" description="Disordered" evidence="1">
    <location>
        <begin position="1"/>
        <end position="46"/>
    </location>
</feature>